<dbReference type="NCBIfam" id="TIGR00730">
    <property type="entry name" value="Rossman fold protein, TIGR00730 family"/>
    <property type="match status" value="1"/>
</dbReference>
<dbReference type="EMBL" id="CP002857">
    <property type="protein sequence ID" value="AEI10442.1"/>
    <property type="molecule type" value="Genomic_DNA"/>
</dbReference>
<dbReference type="Proteomes" id="UP000000492">
    <property type="component" value="Chromosome"/>
</dbReference>
<evidence type="ECO:0000313" key="5">
    <source>
        <dbReference type="Proteomes" id="UP000000492"/>
    </source>
</evidence>
<dbReference type="PANTHER" id="PTHR31223">
    <property type="entry name" value="LOG FAMILY PROTEIN YJL055W"/>
    <property type="match status" value="1"/>
</dbReference>
<dbReference type="HOGENOM" id="CLU_066180_0_0_11"/>
<dbReference type="InterPro" id="IPR015797">
    <property type="entry name" value="NUDIX_hydrolase-like_dom_sf"/>
</dbReference>
<dbReference type="InterPro" id="IPR005269">
    <property type="entry name" value="LOG"/>
</dbReference>
<gene>
    <name evidence="4" type="ordered locus">CRES_2089</name>
</gene>
<dbReference type="Pfam" id="PF03641">
    <property type="entry name" value="Lysine_decarbox"/>
    <property type="match status" value="1"/>
</dbReference>
<keyword evidence="5" id="KW-1185">Reference proteome</keyword>
<sequence length="375" mass="40636">MVYSDSAETVAPSHGVSFGTEETATHRFAGIHQPFCNADKGKGVRIDVTADVIKVCAVVIQDPDGRLLCVRKQGSQFFMQPGGKPEAGETSQQTVIREVREELGVELQEEKLRFLGVHSAQAANEHGFTVQSTLFSHPYTEACARISEGQAEITEVAWFSLDDAAERSEALAPLLRERIIPAITRRINSVAVFTGARPGVNEKYVQMAQEFGRQLAYRGLTLIYGGGKVGLMGAVADAALEAGGHVVGVIPQHLVDGEVAHPGLTELHVVDNMLQRKQMMAELSDAFVALPGGTGTLDEVFDVWTGQQLGTHRKPIALCGSSFWQPLVESLGTMAAEGFIRQTDIDSLIVSDGAKETLSACEVWQPQRPRWAQRS</sequence>
<dbReference type="InterPro" id="IPR000086">
    <property type="entry name" value="NUDIX_hydrolase_dom"/>
</dbReference>
<reference evidence="4 5" key="1">
    <citation type="journal article" date="2012" name="BMC Genomics">
        <title>Complete genome sequence, lifestyle, and multi-drug resistance of the human pathogen Corynebacterium resistens DSM 45100 isolated from blood samples of a leukemia patient.</title>
        <authorList>
            <person name="Schroder J."/>
            <person name="Maus I."/>
            <person name="Meyer K."/>
            <person name="Wordemann S."/>
            <person name="Blom J."/>
            <person name="Jaenicke S."/>
            <person name="Schneider J."/>
            <person name="Trost E."/>
            <person name="Tauch A."/>
        </authorList>
    </citation>
    <scope>NUCLEOTIDE SEQUENCE [LARGE SCALE GENOMIC DNA]</scope>
    <source>
        <strain evidence="5">DSM 45100 / JCM 12819 / CCUG 50093 / GTC 2026 / SICGH 158</strain>
    </source>
</reference>
<dbReference type="InterPro" id="IPR031100">
    <property type="entry name" value="LOG_fam"/>
</dbReference>
<dbReference type="Pfam" id="PF00293">
    <property type="entry name" value="NUDIX"/>
    <property type="match status" value="1"/>
</dbReference>
<organism evidence="4 5">
    <name type="scientific">Corynebacterium resistens (strain DSM 45100 / JCM 12819 / GTC 2026 / SICGH 158)</name>
    <dbReference type="NCBI Taxonomy" id="662755"/>
    <lineage>
        <taxon>Bacteria</taxon>
        <taxon>Bacillati</taxon>
        <taxon>Actinomycetota</taxon>
        <taxon>Actinomycetes</taxon>
        <taxon>Mycobacteriales</taxon>
        <taxon>Corynebacteriaceae</taxon>
        <taxon>Corynebacterium</taxon>
    </lineage>
</organism>
<dbReference type="eggNOG" id="COG0494">
    <property type="taxonomic scope" value="Bacteria"/>
</dbReference>
<dbReference type="PROSITE" id="PS51462">
    <property type="entry name" value="NUDIX"/>
    <property type="match status" value="1"/>
</dbReference>
<dbReference type="AlphaFoldDB" id="F8E3B6"/>
<dbReference type="eggNOG" id="COG1611">
    <property type="taxonomic scope" value="Bacteria"/>
</dbReference>
<dbReference type="PROSITE" id="PS00893">
    <property type="entry name" value="NUDIX_BOX"/>
    <property type="match status" value="1"/>
</dbReference>
<dbReference type="STRING" id="662755.CRES_2089"/>
<feature type="domain" description="Nudix hydrolase" evidence="3">
    <location>
        <begin position="51"/>
        <end position="184"/>
    </location>
</feature>
<evidence type="ECO:0000313" key="4">
    <source>
        <dbReference type="EMBL" id="AEI10442.1"/>
    </source>
</evidence>
<dbReference type="Gene3D" id="3.90.79.10">
    <property type="entry name" value="Nucleoside Triphosphate Pyrophosphohydrolase"/>
    <property type="match status" value="1"/>
</dbReference>
<protein>
    <recommendedName>
        <fullName evidence="3">Nudix hydrolase domain-containing protein</fullName>
    </recommendedName>
</protein>
<dbReference type="RefSeq" id="WP_013889422.1">
    <property type="nucleotide sequence ID" value="NC_015673.1"/>
</dbReference>
<accession>F8E3B6</accession>
<dbReference type="KEGG" id="crd:CRES_2089"/>
<proteinExistence type="inferred from homology"/>
<dbReference type="InterPro" id="IPR020084">
    <property type="entry name" value="NUDIX_hydrolase_CS"/>
</dbReference>
<keyword evidence="2" id="KW-0378">Hydrolase</keyword>
<dbReference type="GO" id="GO:0009691">
    <property type="term" value="P:cytokinin biosynthetic process"/>
    <property type="evidence" value="ECO:0007669"/>
    <property type="project" value="InterPro"/>
</dbReference>
<name>F8E3B6_CORRG</name>
<comment type="similarity">
    <text evidence="1">Belongs to the LOG family.</text>
</comment>
<dbReference type="Gene3D" id="3.40.50.450">
    <property type="match status" value="1"/>
</dbReference>
<evidence type="ECO:0000256" key="1">
    <source>
        <dbReference type="ARBA" id="ARBA00006763"/>
    </source>
</evidence>
<dbReference type="SUPFAM" id="SSF55811">
    <property type="entry name" value="Nudix"/>
    <property type="match status" value="1"/>
</dbReference>
<dbReference type="GO" id="GO:0005829">
    <property type="term" value="C:cytosol"/>
    <property type="evidence" value="ECO:0007669"/>
    <property type="project" value="TreeGrafter"/>
</dbReference>
<dbReference type="SUPFAM" id="SSF102405">
    <property type="entry name" value="MCP/YpsA-like"/>
    <property type="match status" value="1"/>
</dbReference>
<evidence type="ECO:0000256" key="2">
    <source>
        <dbReference type="ARBA" id="ARBA00022801"/>
    </source>
</evidence>
<dbReference type="GO" id="GO:0016799">
    <property type="term" value="F:hydrolase activity, hydrolyzing N-glycosyl compounds"/>
    <property type="evidence" value="ECO:0007669"/>
    <property type="project" value="TreeGrafter"/>
</dbReference>
<dbReference type="PANTHER" id="PTHR31223:SF70">
    <property type="entry name" value="LOG FAMILY PROTEIN YJL055W"/>
    <property type="match status" value="1"/>
</dbReference>
<dbReference type="CDD" id="cd04690">
    <property type="entry name" value="NUDIX_Hydrolase"/>
    <property type="match status" value="1"/>
</dbReference>
<evidence type="ECO:0000259" key="3">
    <source>
        <dbReference type="PROSITE" id="PS51462"/>
    </source>
</evidence>